<dbReference type="EMBL" id="CP015609">
    <property type="protein sequence ID" value="APT48414.1"/>
    <property type="molecule type" value="Genomic_DNA"/>
</dbReference>
<proteinExistence type="predicted"/>
<geneLocation type="plasmid" evidence="2 3">
    <name>unnamed2</name>
</geneLocation>
<keyword evidence="2" id="KW-0614">Plasmid</keyword>
<evidence type="ECO:0000313" key="2">
    <source>
        <dbReference type="EMBL" id="APT48414.1"/>
    </source>
</evidence>
<feature type="region of interest" description="Disordered" evidence="1">
    <location>
        <begin position="1"/>
        <end position="21"/>
    </location>
</feature>
<name>A0A1L6ZPG2_BACIA</name>
<accession>A0A1L6ZPG2</accession>
<dbReference type="AlphaFoldDB" id="A0A1L6ZPG2"/>
<evidence type="ECO:0000313" key="3">
    <source>
        <dbReference type="Proteomes" id="UP000185426"/>
    </source>
</evidence>
<evidence type="ECO:0000256" key="1">
    <source>
        <dbReference type="SAM" id="MobiDB-lite"/>
    </source>
</evidence>
<organism evidence="2 3">
    <name type="scientific">Bacillus safensis</name>
    <dbReference type="NCBI Taxonomy" id="561879"/>
    <lineage>
        <taxon>Bacteria</taxon>
        <taxon>Bacillati</taxon>
        <taxon>Bacillota</taxon>
        <taxon>Bacilli</taxon>
        <taxon>Bacillales</taxon>
        <taxon>Bacillaceae</taxon>
        <taxon>Bacillus</taxon>
    </lineage>
</organism>
<gene>
    <name evidence="2" type="ORF">BSA145_21350</name>
</gene>
<protein>
    <submittedName>
        <fullName evidence="2">Uncharacterized protein</fullName>
    </submittedName>
</protein>
<reference evidence="2 3" key="1">
    <citation type="submission" date="2016-05" db="EMBL/GenBank/DDBJ databases">
        <title>Complete Genome and Methylome Analysis of Psychrotrophic Bacterial Isolates from Antarctic Lake Untersee.</title>
        <authorList>
            <person name="Fomenkov A."/>
            <person name="Akimov V.N."/>
            <person name="Vasilyeva L.V."/>
            <person name="Andersen D."/>
            <person name="Vincze T."/>
            <person name="Roberts R.J."/>
        </authorList>
    </citation>
    <scope>NUCLEOTIDE SEQUENCE [LARGE SCALE GENOMIC DNA]</scope>
    <source>
        <strain evidence="2 3">U14-5</strain>
        <plasmid evidence="2 3">unnamed2</plasmid>
    </source>
</reference>
<sequence length="117" mass="13131">MTAFRGTPPHHGAGEMAAGTQALRPALGLTAEEVAQVRRLPKQGLHPAQIATSTGLALDLIERACLAMRMPHPNRGRGTLNVTVEAHRLVQRERLPREAVWETFDRLMDELLRRRRR</sequence>
<dbReference type="Proteomes" id="UP000185426">
    <property type="component" value="Plasmid unnamed2"/>
</dbReference>